<dbReference type="InterPro" id="IPR050955">
    <property type="entry name" value="Plant_Biomass_Hydrol_Est"/>
</dbReference>
<evidence type="ECO:0000313" key="5">
    <source>
        <dbReference type="Proteomes" id="UP000008634"/>
    </source>
</evidence>
<dbReference type="OrthoDB" id="9764953at2"/>
<keyword evidence="1 2" id="KW-0732">Signal</keyword>
<evidence type="ECO:0000259" key="3">
    <source>
        <dbReference type="Pfam" id="PF02230"/>
    </source>
</evidence>
<name>E6X424_CELAD</name>
<sequence length="237" mass="26841">MNKTLKILTLLFFTLQFISCAAQNTLVAGEQETVVTKKINYYLYYPDEYDIASKKKYGILLFLHGAGSIPTDATQEMLPPDALTDGTAYPFLILVPQLREPNKMWNTTAVMQLLDTVIAQNNIDKKKVYLSGLSRGGAAAWDLAIEYPEKFAALAVVCGMAPTPYAHWIAKSLPIKVFHGKKDKIIPYSESEEMVNRLKTLGYNVTLTSYDHYGHAIWDVVYKNPALFKWFEKQKKM</sequence>
<dbReference type="PANTHER" id="PTHR43037">
    <property type="entry name" value="UNNAMED PRODUCT-RELATED"/>
    <property type="match status" value="1"/>
</dbReference>
<dbReference type="AlphaFoldDB" id="E6X424"/>
<dbReference type="Pfam" id="PF02230">
    <property type="entry name" value="Abhydrolase_2"/>
    <property type="match status" value="1"/>
</dbReference>
<dbReference type="EMBL" id="CP002453">
    <property type="protein sequence ID" value="ADV50366.1"/>
    <property type="molecule type" value="Genomic_DNA"/>
</dbReference>
<proteinExistence type="predicted"/>
<keyword evidence="5" id="KW-1185">Reference proteome</keyword>
<dbReference type="STRING" id="688270.Celal_3092"/>
<feature type="domain" description="Phospholipase/carboxylesterase/thioesterase" evidence="3">
    <location>
        <begin position="106"/>
        <end position="219"/>
    </location>
</feature>
<dbReference type="InterPro" id="IPR003140">
    <property type="entry name" value="PLipase/COase/thioEstase"/>
</dbReference>
<accession>E6X424</accession>
<dbReference type="RefSeq" id="WP_013551829.1">
    <property type="nucleotide sequence ID" value="NC_014934.1"/>
</dbReference>
<organism evidence="4 5">
    <name type="scientific">Cellulophaga algicola (strain DSM 14237 / IC166 / ACAM 630)</name>
    <dbReference type="NCBI Taxonomy" id="688270"/>
    <lineage>
        <taxon>Bacteria</taxon>
        <taxon>Pseudomonadati</taxon>
        <taxon>Bacteroidota</taxon>
        <taxon>Flavobacteriia</taxon>
        <taxon>Flavobacteriales</taxon>
        <taxon>Flavobacteriaceae</taxon>
        <taxon>Cellulophaga</taxon>
    </lineage>
</organism>
<dbReference type="PANTHER" id="PTHR43037:SF1">
    <property type="entry name" value="BLL1128 PROTEIN"/>
    <property type="match status" value="1"/>
</dbReference>
<feature type="signal peptide" evidence="2">
    <location>
        <begin position="1"/>
        <end position="21"/>
    </location>
</feature>
<evidence type="ECO:0000313" key="4">
    <source>
        <dbReference type="EMBL" id="ADV50366.1"/>
    </source>
</evidence>
<dbReference type="Gene3D" id="3.40.50.1820">
    <property type="entry name" value="alpha/beta hydrolase"/>
    <property type="match status" value="1"/>
</dbReference>
<dbReference type="HOGENOM" id="CLU_064094_1_0_10"/>
<dbReference type="SUPFAM" id="SSF53474">
    <property type="entry name" value="alpha/beta-Hydrolases"/>
    <property type="match status" value="1"/>
</dbReference>
<dbReference type="eggNOG" id="COG4099">
    <property type="taxonomic scope" value="Bacteria"/>
</dbReference>
<dbReference type="GO" id="GO:0016787">
    <property type="term" value="F:hydrolase activity"/>
    <property type="evidence" value="ECO:0007669"/>
    <property type="project" value="InterPro"/>
</dbReference>
<dbReference type="Proteomes" id="UP000008634">
    <property type="component" value="Chromosome"/>
</dbReference>
<evidence type="ECO:0000256" key="2">
    <source>
        <dbReference type="SAM" id="SignalP"/>
    </source>
</evidence>
<feature type="chain" id="PRO_5003212545" evidence="2">
    <location>
        <begin position="22"/>
        <end position="237"/>
    </location>
</feature>
<evidence type="ECO:0000256" key="1">
    <source>
        <dbReference type="ARBA" id="ARBA00022729"/>
    </source>
</evidence>
<dbReference type="KEGG" id="cao:Celal_3092"/>
<dbReference type="InterPro" id="IPR029058">
    <property type="entry name" value="AB_hydrolase_fold"/>
</dbReference>
<protein>
    <submittedName>
        <fullName evidence="4">Phospholipase/Carboxylesterase</fullName>
    </submittedName>
</protein>
<gene>
    <name evidence="4" type="ordered locus">Celal_3092</name>
</gene>
<reference evidence="4 5" key="1">
    <citation type="journal article" date="2010" name="Stand. Genomic Sci.">
        <title>Complete genome sequence of Cellulophaga algicola type strain (IC166).</title>
        <authorList>
            <person name="Abt B."/>
            <person name="Lu M."/>
            <person name="Misra M."/>
            <person name="Han C."/>
            <person name="Nolan M."/>
            <person name="Lucas S."/>
            <person name="Hammon N."/>
            <person name="Deshpande S."/>
            <person name="Cheng J.F."/>
            <person name="Tapia R."/>
            <person name="Goodwin L."/>
            <person name="Pitluck S."/>
            <person name="Liolios K."/>
            <person name="Pagani I."/>
            <person name="Ivanova N."/>
            <person name="Mavromatis K."/>
            <person name="Ovchinikova G."/>
            <person name="Pati A."/>
            <person name="Chen A."/>
            <person name="Palaniappan K."/>
            <person name="Land M."/>
            <person name="Hauser L."/>
            <person name="Chang Y.J."/>
            <person name="Jeffries C.D."/>
            <person name="Detter J.C."/>
            <person name="Brambilla E."/>
            <person name="Rohde M."/>
            <person name="Tindall B.J."/>
            <person name="Goker M."/>
            <person name="Woyke T."/>
            <person name="Bristow J."/>
            <person name="Eisen J.A."/>
            <person name="Markowitz V."/>
            <person name="Hugenholtz P."/>
            <person name="Kyrpides N.C."/>
            <person name="Klenk H.P."/>
            <person name="Lapidus A."/>
        </authorList>
    </citation>
    <scope>NUCLEOTIDE SEQUENCE [LARGE SCALE GENOMIC DNA]</scope>
    <source>
        <strain evidence="5">DSM 14237 / IC166 / ACAM 630</strain>
    </source>
</reference>